<dbReference type="GO" id="GO:0006426">
    <property type="term" value="P:glycyl-tRNA aminoacylation"/>
    <property type="evidence" value="ECO:0007669"/>
    <property type="project" value="UniProtKB-UniRule"/>
</dbReference>
<comment type="subcellular location">
    <subcellularLocation>
        <location evidence="1 11">Cytoplasm</location>
    </subcellularLocation>
</comment>
<evidence type="ECO:0000256" key="10">
    <source>
        <dbReference type="ARBA" id="ARBA00047937"/>
    </source>
</evidence>
<keyword evidence="6 11" id="KW-0547">Nucleotide-binding</keyword>
<evidence type="ECO:0000256" key="9">
    <source>
        <dbReference type="ARBA" id="ARBA00023146"/>
    </source>
</evidence>
<dbReference type="GO" id="GO:0005829">
    <property type="term" value="C:cytosol"/>
    <property type="evidence" value="ECO:0007669"/>
    <property type="project" value="TreeGrafter"/>
</dbReference>
<evidence type="ECO:0000313" key="12">
    <source>
        <dbReference type="EMBL" id="RCN58410.1"/>
    </source>
</evidence>
<dbReference type="Pfam" id="PF05746">
    <property type="entry name" value="DALR_1"/>
    <property type="match status" value="1"/>
</dbReference>
<evidence type="ECO:0000256" key="11">
    <source>
        <dbReference type="HAMAP-Rule" id="MF_00255"/>
    </source>
</evidence>
<dbReference type="PANTHER" id="PTHR30075">
    <property type="entry name" value="GLYCYL-TRNA SYNTHETASE"/>
    <property type="match status" value="1"/>
</dbReference>
<keyword evidence="8 11" id="KW-0648">Protein biosynthesis</keyword>
<dbReference type="PRINTS" id="PR01045">
    <property type="entry name" value="TRNASYNTHGB"/>
</dbReference>
<dbReference type="Proteomes" id="UP000253250">
    <property type="component" value="Unassembled WGS sequence"/>
</dbReference>
<sequence length="700" mass="75265">MTKRNDLLVEIGTEELPPGELVALAEALTEGLRAALADSQLLACDSKTQSFAAPRRIAARITGVAARQGAQTIVRKGPAVAAAFTQDGSPTGAAHGFARSLGVGVEALERLTTDRGEFLSYRERRPGRGLAVVLADILEGVLQQLPARRRMRWGAGATEFVRPVHWVVALHGARALRIPVLGVVSGRRSRGHRFHAPRALVIAQASAYETLLESEGHVIAGFAERRERIGGQIAQLAATIAAEPLVDNGLIDLVTALVEWPHAVLGSFDAGFLEVPREVLIAAMQGHQKYFPLQQQGRLLPHFITIANIAPQDDEAIRKGNERVLAARFADARFFWDTDRKRSLETYAQGLSQVAFAQRLGSLADKAARLARLARVIAEKLGIDPGQAARAGALCKADLLTGMVGEFPELQGIMGGHYARHDGEPEIVAAAIAEHYRPRFAGDALPDGTLGLTLALADKLDTLVGIFGIGQGPTGDKDPFALRRAAIGVLRLLEALGERHGQDLAIAPLLAATCAQYPSGLLAADTADIVHRFLAERLRNLLEGTLSQDIVAAALAGGVDRITDTIRRARALLAFAQGPAAPALVGAHKRIRNILRQNHEPLDDHEPWNGIEKADRRLAQEIAHREAEVDDRSGHGDYEGALASLGELRPAVDAFFEEVLVMSEDATTRRGRLRLLARLAALCERVGDLSCLKISGDPHE</sequence>
<evidence type="ECO:0000256" key="4">
    <source>
        <dbReference type="ARBA" id="ARBA00022490"/>
    </source>
</evidence>
<accession>A0A1C2G226</accession>
<evidence type="ECO:0000256" key="8">
    <source>
        <dbReference type="ARBA" id="ARBA00022917"/>
    </source>
</evidence>
<protein>
    <recommendedName>
        <fullName evidence="11">Glycine--tRNA ligase beta subunit</fullName>
        <ecNumber evidence="11">6.1.1.14</ecNumber>
    </recommendedName>
    <alternativeName>
        <fullName evidence="11">Glycyl-tRNA synthetase beta subunit</fullName>
        <shortName evidence="11">GlyRS</shortName>
    </alternativeName>
</protein>
<dbReference type="GO" id="GO:0004820">
    <property type="term" value="F:glycine-tRNA ligase activity"/>
    <property type="evidence" value="ECO:0007669"/>
    <property type="project" value="UniProtKB-UniRule"/>
</dbReference>
<evidence type="ECO:0000256" key="1">
    <source>
        <dbReference type="ARBA" id="ARBA00004496"/>
    </source>
</evidence>
<proteinExistence type="inferred from homology"/>
<dbReference type="RefSeq" id="WP_065970200.1">
    <property type="nucleotide sequence ID" value="NZ_CP080624.1"/>
</dbReference>
<keyword evidence="4 11" id="KW-0963">Cytoplasm</keyword>
<keyword evidence="9 11" id="KW-0030">Aminoacyl-tRNA synthetase</keyword>
<dbReference type="PANTHER" id="PTHR30075:SF2">
    <property type="entry name" value="GLYCINE--TRNA LIGASE, CHLOROPLASTIC_MITOCHONDRIAL 2"/>
    <property type="match status" value="1"/>
</dbReference>
<dbReference type="OrthoDB" id="9775440at2"/>
<dbReference type="AlphaFoldDB" id="A0A1C2G226"/>
<evidence type="ECO:0000256" key="6">
    <source>
        <dbReference type="ARBA" id="ARBA00022741"/>
    </source>
</evidence>
<dbReference type="SUPFAM" id="SSF109604">
    <property type="entry name" value="HD-domain/PDEase-like"/>
    <property type="match status" value="1"/>
</dbReference>
<keyword evidence="13" id="KW-1185">Reference proteome</keyword>
<dbReference type="NCBIfam" id="TIGR00211">
    <property type="entry name" value="glyS"/>
    <property type="match status" value="1"/>
</dbReference>
<reference evidence="12 13" key="1">
    <citation type="submission" date="2018-02" db="EMBL/GenBank/DDBJ databases">
        <title>Insights into the biology of acidophilic members of the Acidiferrobacteraceae family derived from comparative genomic analyses.</title>
        <authorList>
            <person name="Issotta F."/>
            <person name="Thyssen C."/>
            <person name="Mena C."/>
            <person name="Moya A."/>
            <person name="Bellenberg S."/>
            <person name="Sproer C."/>
            <person name="Covarrubias P.C."/>
            <person name="Sand W."/>
            <person name="Quatrini R."/>
            <person name="Vera M."/>
        </authorList>
    </citation>
    <scope>NUCLEOTIDE SEQUENCE [LARGE SCALE GENOMIC DNA]</scope>
    <source>
        <strain evidence="13">m-1</strain>
    </source>
</reference>
<gene>
    <name evidence="11" type="primary">glyS</name>
    <name evidence="12" type="ORF">C4900_01015</name>
</gene>
<comment type="similarity">
    <text evidence="2 11">Belongs to the class-II aminoacyl-tRNA synthetase family.</text>
</comment>
<comment type="catalytic activity">
    <reaction evidence="10 11">
        <text>tRNA(Gly) + glycine + ATP = glycyl-tRNA(Gly) + AMP + diphosphate</text>
        <dbReference type="Rhea" id="RHEA:16013"/>
        <dbReference type="Rhea" id="RHEA-COMP:9664"/>
        <dbReference type="Rhea" id="RHEA-COMP:9683"/>
        <dbReference type="ChEBI" id="CHEBI:30616"/>
        <dbReference type="ChEBI" id="CHEBI:33019"/>
        <dbReference type="ChEBI" id="CHEBI:57305"/>
        <dbReference type="ChEBI" id="CHEBI:78442"/>
        <dbReference type="ChEBI" id="CHEBI:78522"/>
        <dbReference type="ChEBI" id="CHEBI:456215"/>
        <dbReference type="EC" id="6.1.1.14"/>
    </reaction>
</comment>
<comment type="caution">
    <text evidence="12">The sequence shown here is derived from an EMBL/GenBank/DDBJ whole genome shotgun (WGS) entry which is preliminary data.</text>
</comment>
<name>A0A1C2G226_9GAMM</name>
<dbReference type="PROSITE" id="PS50861">
    <property type="entry name" value="AA_TRNA_LIGASE_II_GLYAB"/>
    <property type="match status" value="1"/>
</dbReference>
<dbReference type="InterPro" id="IPR008909">
    <property type="entry name" value="DALR_anticod-bd"/>
</dbReference>
<evidence type="ECO:0000256" key="2">
    <source>
        <dbReference type="ARBA" id="ARBA00008226"/>
    </source>
</evidence>
<dbReference type="EC" id="6.1.1.14" evidence="11"/>
<dbReference type="GO" id="GO:0005524">
    <property type="term" value="F:ATP binding"/>
    <property type="evidence" value="ECO:0007669"/>
    <property type="project" value="UniProtKB-UniRule"/>
</dbReference>
<dbReference type="HAMAP" id="MF_00255">
    <property type="entry name" value="Gly_tRNA_synth_beta"/>
    <property type="match status" value="1"/>
</dbReference>
<comment type="subunit">
    <text evidence="3 11">Tetramer of two alpha and two beta subunits.</text>
</comment>
<dbReference type="Pfam" id="PF02092">
    <property type="entry name" value="tRNA_synt_2f"/>
    <property type="match status" value="1"/>
</dbReference>
<dbReference type="InterPro" id="IPR015944">
    <property type="entry name" value="Gly-tRNA-synth_bsu"/>
</dbReference>
<dbReference type="STRING" id="163359.A9R16_11435"/>
<dbReference type="InterPro" id="IPR006194">
    <property type="entry name" value="Gly-tRNA-synth_heterodimer"/>
</dbReference>
<keyword evidence="7 11" id="KW-0067">ATP-binding</keyword>
<evidence type="ECO:0000313" key="13">
    <source>
        <dbReference type="Proteomes" id="UP000253250"/>
    </source>
</evidence>
<dbReference type="EMBL" id="PSYR01000001">
    <property type="protein sequence ID" value="RCN58410.1"/>
    <property type="molecule type" value="Genomic_DNA"/>
</dbReference>
<evidence type="ECO:0000256" key="3">
    <source>
        <dbReference type="ARBA" id="ARBA00011209"/>
    </source>
</evidence>
<keyword evidence="5 11" id="KW-0436">Ligase</keyword>
<evidence type="ECO:0000256" key="7">
    <source>
        <dbReference type="ARBA" id="ARBA00022840"/>
    </source>
</evidence>
<evidence type="ECO:0000256" key="5">
    <source>
        <dbReference type="ARBA" id="ARBA00022598"/>
    </source>
</evidence>
<dbReference type="GO" id="GO:0006420">
    <property type="term" value="P:arginyl-tRNA aminoacylation"/>
    <property type="evidence" value="ECO:0007669"/>
    <property type="project" value="InterPro"/>
</dbReference>
<dbReference type="GO" id="GO:0004814">
    <property type="term" value="F:arginine-tRNA ligase activity"/>
    <property type="evidence" value="ECO:0007669"/>
    <property type="project" value="InterPro"/>
</dbReference>
<organism evidence="12 13">
    <name type="scientific">Acidiferrobacter thiooxydans</name>
    <dbReference type="NCBI Taxonomy" id="163359"/>
    <lineage>
        <taxon>Bacteria</taxon>
        <taxon>Pseudomonadati</taxon>
        <taxon>Pseudomonadota</taxon>
        <taxon>Gammaproteobacteria</taxon>
        <taxon>Acidiferrobacterales</taxon>
        <taxon>Acidiferrobacteraceae</taxon>
        <taxon>Acidiferrobacter</taxon>
    </lineage>
</organism>